<proteinExistence type="predicted"/>
<evidence type="ECO:0000313" key="1">
    <source>
        <dbReference type="EMBL" id="VDP94703.1"/>
    </source>
</evidence>
<sequence>MSDRTEAKRSVKRERRFEDNSDESRMDVAQIKHISDSLTLKCAFNTIKTADHQYARKIAERKAIETADTLAALELDAKFSTSCVHTQYKMLQRLFLLRINESRDTLTRLTRELQTVRAESKEAISIRDRQLAERDARIEQLETHLKSMHYQMSGVFFDLLSRLEVSVTESMTTAKQSADKFHKQAKRELLNLGLDMSLI</sequence>
<dbReference type="WBParaSite" id="ECPE_0001745701-mRNA-1">
    <property type="protein sequence ID" value="ECPE_0001745701-mRNA-1"/>
    <property type="gene ID" value="ECPE_0001745701"/>
</dbReference>
<reference evidence="1 2" key="2">
    <citation type="submission" date="2018-11" db="EMBL/GenBank/DDBJ databases">
        <authorList>
            <consortium name="Pathogen Informatics"/>
        </authorList>
    </citation>
    <scope>NUCLEOTIDE SEQUENCE [LARGE SCALE GENOMIC DNA]</scope>
    <source>
        <strain evidence="1 2">Egypt</strain>
    </source>
</reference>
<reference evidence="3" key="1">
    <citation type="submission" date="2016-06" db="UniProtKB">
        <authorList>
            <consortium name="WormBaseParasite"/>
        </authorList>
    </citation>
    <scope>IDENTIFICATION</scope>
</reference>
<dbReference type="EMBL" id="UZAN01069175">
    <property type="protein sequence ID" value="VDP94703.1"/>
    <property type="molecule type" value="Genomic_DNA"/>
</dbReference>
<evidence type="ECO:0000313" key="2">
    <source>
        <dbReference type="Proteomes" id="UP000272942"/>
    </source>
</evidence>
<evidence type="ECO:0000313" key="3">
    <source>
        <dbReference type="WBParaSite" id="ECPE_0001745701-mRNA-1"/>
    </source>
</evidence>
<dbReference type="OrthoDB" id="10264405at2759"/>
<keyword evidence="2" id="KW-1185">Reference proteome</keyword>
<accession>A0A183BDX7</accession>
<dbReference type="Proteomes" id="UP000272942">
    <property type="component" value="Unassembled WGS sequence"/>
</dbReference>
<organism evidence="3">
    <name type="scientific">Echinostoma caproni</name>
    <dbReference type="NCBI Taxonomy" id="27848"/>
    <lineage>
        <taxon>Eukaryota</taxon>
        <taxon>Metazoa</taxon>
        <taxon>Spiralia</taxon>
        <taxon>Lophotrochozoa</taxon>
        <taxon>Platyhelminthes</taxon>
        <taxon>Trematoda</taxon>
        <taxon>Digenea</taxon>
        <taxon>Plagiorchiida</taxon>
        <taxon>Echinostomata</taxon>
        <taxon>Echinostomatoidea</taxon>
        <taxon>Echinostomatidae</taxon>
        <taxon>Echinostoma</taxon>
    </lineage>
</organism>
<gene>
    <name evidence="1" type="ORF">ECPE_LOCUS17412</name>
</gene>
<name>A0A183BDX7_9TREM</name>
<protein>
    <submittedName>
        <fullName evidence="3">Coiled-coil domain-containing protein 153</fullName>
    </submittedName>
</protein>
<dbReference type="AlphaFoldDB" id="A0A183BDX7"/>